<dbReference type="InterPro" id="IPR009057">
    <property type="entry name" value="Homeodomain-like_sf"/>
</dbReference>
<dbReference type="Proteomes" id="UP000009071">
    <property type="component" value="Chromosome"/>
</dbReference>
<dbReference type="PANTHER" id="PTHR30055">
    <property type="entry name" value="HTH-TYPE TRANSCRIPTIONAL REGULATOR RUTR"/>
    <property type="match status" value="1"/>
</dbReference>
<dbReference type="PANTHER" id="PTHR30055:SF234">
    <property type="entry name" value="HTH-TYPE TRANSCRIPTIONAL REGULATOR BETI"/>
    <property type="match status" value="1"/>
</dbReference>
<protein>
    <submittedName>
        <fullName evidence="6">TetR family transcriptional regulator</fullName>
    </submittedName>
</protein>
<dbReference type="HOGENOM" id="CLU_091688_2_0_7"/>
<dbReference type="GO" id="GO:0003700">
    <property type="term" value="F:DNA-binding transcription factor activity"/>
    <property type="evidence" value="ECO:0007669"/>
    <property type="project" value="TreeGrafter"/>
</dbReference>
<keyword evidence="2 4" id="KW-0238">DNA-binding</keyword>
<gene>
    <name evidence="6" type="ordered locus">DMR_26350</name>
</gene>
<dbReference type="InterPro" id="IPR050109">
    <property type="entry name" value="HTH-type_TetR-like_transc_reg"/>
</dbReference>
<dbReference type="KEGG" id="dma:DMR_26350"/>
<evidence type="ECO:0000313" key="7">
    <source>
        <dbReference type="Proteomes" id="UP000009071"/>
    </source>
</evidence>
<dbReference type="AlphaFoldDB" id="C4XUA4"/>
<evidence type="ECO:0000259" key="5">
    <source>
        <dbReference type="PROSITE" id="PS50977"/>
    </source>
</evidence>
<dbReference type="SUPFAM" id="SSF46689">
    <property type="entry name" value="Homeodomain-like"/>
    <property type="match status" value="1"/>
</dbReference>
<organism evidence="6 7">
    <name type="scientific">Solidesulfovibrio magneticus (strain ATCC 700980 / DSM 13731 / RS-1)</name>
    <name type="common">Desulfovibrio magneticus</name>
    <dbReference type="NCBI Taxonomy" id="573370"/>
    <lineage>
        <taxon>Bacteria</taxon>
        <taxon>Pseudomonadati</taxon>
        <taxon>Thermodesulfobacteriota</taxon>
        <taxon>Desulfovibrionia</taxon>
        <taxon>Desulfovibrionales</taxon>
        <taxon>Desulfovibrionaceae</taxon>
        <taxon>Solidesulfovibrio</taxon>
    </lineage>
</organism>
<reference evidence="6 7" key="1">
    <citation type="journal article" date="2009" name="Genome Res.">
        <title>Whole genome sequence of Desulfovibrio magneticus strain RS-1 revealed common gene clusters in magnetotactic bacteria.</title>
        <authorList>
            <person name="Nakazawa H."/>
            <person name="Arakaki A."/>
            <person name="Narita-Yamada S."/>
            <person name="Yashiro I."/>
            <person name="Jinno K."/>
            <person name="Aoki N."/>
            <person name="Tsuruyama A."/>
            <person name="Okamura Y."/>
            <person name="Tanikawa S."/>
            <person name="Fujita N."/>
            <person name="Takeyama H."/>
            <person name="Matsunaga T."/>
        </authorList>
    </citation>
    <scope>NUCLEOTIDE SEQUENCE [LARGE SCALE GENOMIC DNA]</scope>
    <source>
        <strain evidence="7">ATCC 700980 / DSM 13731 / RS-1</strain>
    </source>
</reference>
<evidence type="ECO:0000256" key="1">
    <source>
        <dbReference type="ARBA" id="ARBA00023015"/>
    </source>
</evidence>
<dbReference type="EMBL" id="AP010904">
    <property type="protein sequence ID" value="BAH76126.1"/>
    <property type="molecule type" value="Genomic_DNA"/>
</dbReference>
<proteinExistence type="predicted"/>
<feature type="domain" description="HTH tetR-type" evidence="5">
    <location>
        <begin position="25"/>
        <end position="85"/>
    </location>
</feature>
<evidence type="ECO:0000256" key="4">
    <source>
        <dbReference type="PROSITE-ProRule" id="PRU00335"/>
    </source>
</evidence>
<accession>C4XUA4</accession>
<keyword evidence="7" id="KW-1185">Reference proteome</keyword>
<evidence type="ECO:0000256" key="2">
    <source>
        <dbReference type="ARBA" id="ARBA00023125"/>
    </source>
</evidence>
<dbReference type="eggNOG" id="COG1309">
    <property type="taxonomic scope" value="Bacteria"/>
</dbReference>
<dbReference type="Pfam" id="PF00440">
    <property type="entry name" value="TetR_N"/>
    <property type="match status" value="1"/>
</dbReference>
<feature type="DNA-binding region" description="H-T-H motif" evidence="4">
    <location>
        <begin position="48"/>
        <end position="67"/>
    </location>
</feature>
<evidence type="ECO:0000256" key="3">
    <source>
        <dbReference type="ARBA" id="ARBA00023163"/>
    </source>
</evidence>
<dbReference type="InterPro" id="IPR001647">
    <property type="entry name" value="HTH_TetR"/>
</dbReference>
<name>C4XUA4_SOLM1</name>
<keyword evidence="1" id="KW-0805">Transcription regulation</keyword>
<keyword evidence="3" id="KW-0804">Transcription</keyword>
<dbReference type="GO" id="GO:0000976">
    <property type="term" value="F:transcription cis-regulatory region binding"/>
    <property type="evidence" value="ECO:0007669"/>
    <property type="project" value="TreeGrafter"/>
</dbReference>
<evidence type="ECO:0000313" key="6">
    <source>
        <dbReference type="EMBL" id="BAH76126.1"/>
    </source>
</evidence>
<dbReference type="STRING" id="573370.DMR_26350"/>
<sequence>MRSYQGRDPRGTMSGVKIIPIGKPRTVRQRILEALGDLLAKQGFDGLSLDLLARTAGLERGVILRHFQDFDDVVTAFGQSSAFWPTVDELREDVAERFAAMPPRAQLAHFFKATIRGLLARPRTLDILAWELMSRNRYTRLLEYPRVRSALEFFESVTGDVPESLDLTAIVAVLGGAAIFLTVRSRQSGVFGGLNLYDDADRERVNRALDLLLSGLIREAETRQ</sequence>
<dbReference type="PROSITE" id="PS50977">
    <property type="entry name" value="HTH_TETR_2"/>
    <property type="match status" value="1"/>
</dbReference>
<dbReference type="Gene3D" id="1.10.357.10">
    <property type="entry name" value="Tetracycline Repressor, domain 2"/>
    <property type="match status" value="1"/>
</dbReference>